<proteinExistence type="inferred from homology"/>
<keyword evidence="4" id="KW-1185">Reference proteome</keyword>
<gene>
    <name evidence="3" type="ORF">EQM13_15100</name>
</gene>
<dbReference type="OrthoDB" id="9810906at2"/>
<sequence>MKKYLFIFIIILIFLNSVGSAEEMKPKGSIDINLVGDILLDGTIKKYIEKEGTEYPWKEAKTYLKKEDLNVGNLECSVTNKGTKWKDKQFNFRMNPEDLQGIKDANIELVTLANNHVMDYGYDGLLDTFKYLDSYGIKYTGAGRTKKEAMNGVVIEKNGVKVGIVAFSRVIPDVKWYATDKRAGIISAYEPYVNEMYKKIKDMKEKADIVILSIHWGIERNDIPRKNEISIARKAIDSGADIIMGHHPHVLQGIEIYKGKPIFYSLGNFVFNSRDKLSTKTMIGQVKIVDKKVSEVEVIPMKIIKSRPISVTEKEGLGTTNYLNNISKNFNTKILKDGTVKYLKKVGISYKFQFISL</sequence>
<evidence type="ECO:0000313" key="4">
    <source>
        <dbReference type="Proteomes" id="UP000287969"/>
    </source>
</evidence>
<dbReference type="SUPFAM" id="SSF56300">
    <property type="entry name" value="Metallo-dependent phosphatases"/>
    <property type="match status" value="1"/>
</dbReference>
<dbReference type="EMBL" id="CP035282">
    <property type="protein sequence ID" value="QAT62798.1"/>
    <property type="molecule type" value="Genomic_DNA"/>
</dbReference>
<dbReference type="AlphaFoldDB" id="A0A410QG33"/>
<dbReference type="SMART" id="SM00854">
    <property type="entry name" value="PGA_cap"/>
    <property type="match status" value="1"/>
</dbReference>
<dbReference type="CDD" id="cd07381">
    <property type="entry name" value="MPP_CapA"/>
    <property type="match status" value="1"/>
</dbReference>
<dbReference type="PANTHER" id="PTHR33393">
    <property type="entry name" value="POLYGLUTAMINE SYNTHESIS ACCESSORY PROTEIN RV0574C-RELATED"/>
    <property type="match status" value="1"/>
</dbReference>
<accession>A0A410QG33</accession>
<dbReference type="Pfam" id="PF09587">
    <property type="entry name" value="PGA_cap"/>
    <property type="match status" value="1"/>
</dbReference>
<dbReference type="InterPro" id="IPR029052">
    <property type="entry name" value="Metallo-depent_PP-like"/>
</dbReference>
<feature type="domain" description="Capsule synthesis protein CapA" evidence="2">
    <location>
        <begin position="31"/>
        <end position="273"/>
    </location>
</feature>
<evidence type="ECO:0000256" key="1">
    <source>
        <dbReference type="ARBA" id="ARBA00005662"/>
    </source>
</evidence>
<evidence type="ECO:0000313" key="3">
    <source>
        <dbReference type="EMBL" id="QAT62798.1"/>
    </source>
</evidence>
<dbReference type="PANTHER" id="PTHR33393:SF11">
    <property type="entry name" value="POLYGLUTAMINE SYNTHESIS ACCESSORY PROTEIN RV0574C-RELATED"/>
    <property type="match status" value="1"/>
</dbReference>
<reference evidence="4" key="1">
    <citation type="submission" date="2019-01" db="EMBL/GenBank/DDBJ databases">
        <title>Draft genomes of a novel of Sporanaerobacter strains.</title>
        <authorList>
            <person name="Ma S."/>
        </authorList>
    </citation>
    <scope>NUCLEOTIDE SEQUENCE [LARGE SCALE GENOMIC DNA]</scope>
    <source>
        <strain evidence="4">NJN-17</strain>
    </source>
</reference>
<dbReference type="RefSeq" id="WP_071140735.1">
    <property type="nucleotide sequence ID" value="NZ_CP035282.1"/>
</dbReference>
<comment type="similarity">
    <text evidence="1">Belongs to the CapA family.</text>
</comment>
<dbReference type="Gene3D" id="3.60.21.10">
    <property type="match status" value="1"/>
</dbReference>
<dbReference type="Proteomes" id="UP000287969">
    <property type="component" value="Chromosome"/>
</dbReference>
<dbReference type="InterPro" id="IPR019079">
    <property type="entry name" value="Capsule_synth_CapA"/>
</dbReference>
<name>A0A410QG33_9FIRM</name>
<evidence type="ECO:0000259" key="2">
    <source>
        <dbReference type="SMART" id="SM00854"/>
    </source>
</evidence>
<organism evidence="3 4">
    <name type="scientific">Acidilutibacter cellobiosedens</name>
    <dbReference type="NCBI Taxonomy" id="2507161"/>
    <lineage>
        <taxon>Bacteria</taxon>
        <taxon>Bacillati</taxon>
        <taxon>Bacillota</taxon>
        <taxon>Tissierellia</taxon>
        <taxon>Tissierellales</taxon>
        <taxon>Acidilutibacteraceae</taxon>
        <taxon>Acidilutibacter</taxon>
    </lineage>
</organism>
<dbReference type="InterPro" id="IPR052169">
    <property type="entry name" value="CW_Biosynth-Accessory"/>
</dbReference>
<dbReference type="KEGG" id="spoa:EQM13_15100"/>
<protein>
    <submittedName>
        <fullName evidence="3">CapA family protein</fullName>
    </submittedName>
</protein>